<feature type="transmembrane region" description="Helical" evidence="7">
    <location>
        <begin position="335"/>
        <end position="353"/>
    </location>
</feature>
<dbReference type="Proteomes" id="UP000630445">
    <property type="component" value="Unassembled WGS sequence"/>
</dbReference>
<keyword evidence="9" id="KW-1185">Reference proteome</keyword>
<comment type="similarity">
    <text evidence="2">Belongs to the major facilitator superfamily.</text>
</comment>
<dbReference type="EMBL" id="JACBAD010001854">
    <property type="protein sequence ID" value="KAF7131330.1"/>
    <property type="molecule type" value="Genomic_DNA"/>
</dbReference>
<comment type="subcellular location">
    <subcellularLocation>
        <location evidence="1">Membrane</location>
        <topology evidence="1">Multi-pass membrane protein</topology>
    </subcellularLocation>
</comment>
<evidence type="ECO:0000256" key="6">
    <source>
        <dbReference type="ARBA" id="ARBA00023136"/>
    </source>
</evidence>
<feature type="transmembrane region" description="Helical" evidence="7">
    <location>
        <begin position="107"/>
        <end position="125"/>
    </location>
</feature>
<dbReference type="PANTHER" id="PTHR43791">
    <property type="entry name" value="PERMEASE-RELATED"/>
    <property type="match status" value="1"/>
</dbReference>
<evidence type="ECO:0000256" key="2">
    <source>
        <dbReference type="ARBA" id="ARBA00008335"/>
    </source>
</evidence>
<dbReference type="InterPro" id="IPR011701">
    <property type="entry name" value="MFS"/>
</dbReference>
<dbReference type="Gene3D" id="1.20.1250.20">
    <property type="entry name" value="MFS general substrate transporter like domains"/>
    <property type="match status" value="2"/>
</dbReference>
<dbReference type="AlphaFoldDB" id="A0A8H6PFX3"/>
<evidence type="ECO:0000313" key="8">
    <source>
        <dbReference type="EMBL" id="KAF7131330.1"/>
    </source>
</evidence>
<dbReference type="FunFam" id="1.20.1250.20:FF:000013">
    <property type="entry name" value="MFS general substrate transporter"/>
    <property type="match status" value="1"/>
</dbReference>
<keyword evidence="5 7" id="KW-1133">Transmembrane helix</keyword>
<feature type="transmembrane region" description="Helical" evidence="7">
    <location>
        <begin position="169"/>
        <end position="188"/>
    </location>
</feature>
<dbReference type="SUPFAM" id="SSF103473">
    <property type="entry name" value="MFS general substrate transporter"/>
    <property type="match status" value="1"/>
</dbReference>
<dbReference type="OrthoDB" id="2985014at2759"/>
<evidence type="ECO:0000256" key="7">
    <source>
        <dbReference type="SAM" id="Phobius"/>
    </source>
</evidence>
<reference evidence="8" key="1">
    <citation type="submission" date="2020-06" db="EMBL/GenBank/DDBJ databases">
        <title>Draft genome sequences of strains closely related to Aspergillus parafelis and Aspergillus hiratsukae.</title>
        <authorList>
            <person name="Dos Santos R.A.C."/>
            <person name="Rivero-Menendez O."/>
            <person name="Steenwyk J.L."/>
            <person name="Mead M.E."/>
            <person name="Goldman G.H."/>
            <person name="Alastruey-Izquierdo A."/>
            <person name="Rokas A."/>
        </authorList>
    </citation>
    <scope>NUCLEOTIDE SEQUENCE</scope>
    <source>
        <strain evidence="8">CNM-CM5793</strain>
    </source>
</reference>
<protein>
    <recommendedName>
        <fullName evidence="10">Major facilitator superfamily (MFS) profile domain-containing protein</fullName>
    </recommendedName>
</protein>
<sequence>MTMAEKRDEEGVHLEQAQQGYRFVHIDPVIEKRVLRKMDWNLMPLLVALYLVSFLDRSNIGNAQTAGLSEGVKESAAQFQWLLTVFYIPYILFEWMALMWKVLPPHIWACACVLVWGLASTLQAAAFNFPGMLVCRIFLAIAEAGYGPGIPYLMSFFYMRDEIGKRIGLFLSAAPFATCFAGALAYGITSGHSQLANWRLLFLVEGIPALILAVVSFFFLPDSPDTARFLTQEERDVAKARAIRQVGEDGAARIGGIKFKEIGEALMDPKNWFVALMYFSCNVSFSSLPVFTPTILKEMGFTSIQAQGLSAPPYFISFLVCIASTYIADRTRQRGFMVMFLSTVGGIGYVLLATCTSVALRYFGIFLAAGGIFPAISNILPWVLNNQGTDTKRGVGIALLQMVGQCGPILGTRMYPTSDAPRYITGQWVCASFMFFTTFLAFGLRTYLSWLNAQADKCERELAEVQGIDEKHQQVAVENEGYGFRNIL</sequence>
<gene>
    <name evidence="8" type="ORF">CNMCM5793_004444</name>
</gene>
<evidence type="ECO:0000256" key="1">
    <source>
        <dbReference type="ARBA" id="ARBA00004141"/>
    </source>
</evidence>
<feature type="transmembrane region" description="Helical" evidence="7">
    <location>
        <begin position="137"/>
        <end position="157"/>
    </location>
</feature>
<name>A0A8H6PFX3_9EURO</name>
<evidence type="ECO:0000313" key="9">
    <source>
        <dbReference type="Proteomes" id="UP000630445"/>
    </source>
</evidence>
<feature type="transmembrane region" description="Helical" evidence="7">
    <location>
        <begin position="80"/>
        <end position="100"/>
    </location>
</feature>
<evidence type="ECO:0000256" key="5">
    <source>
        <dbReference type="ARBA" id="ARBA00022989"/>
    </source>
</evidence>
<comment type="caution">
    <text evidence="8">The sequence shown here is derived from an EMBL/GenBank/DDBJ whole genome shotgun (WGS) entry which is preliminary data.</text>
</comment>
<dbReference type="GO" id="GO:0016020">
    <property type="term" value="C:membrane"/>
    <property type="evidence" value="ECO:0007669"/>
    <property type="project" value="UniProtKB-SubCell"/>
</dbReference>
<feature type="transmembrane region" description="Helical" evidence="7">
    <location>
        <begin position="311"/>
        <end position="328"/>
    </location>
</feature>
<evidence type="ECO:0000256" key="3">
    <source>
        <dbReference type="ARBA" id="ARBA00022448"/>
    </source>
</evidence>
<dbReference type="PANTHER" id="PTHR43791:SF36">
    <property type="entry name" value="TRANSPORTER, PUTATIVE (AFU_ORTHOLOGUE AFUA_6G08340)-RELATED"/>
    <property type="match status" value="1"/>
</dbReference>
<feature type="transmembrane region" description="Helical" evidence="7">
    <location>
        <begin position="42"/>
        <end position="60"/>
    </location>
</feature>
<dbReference type="GO" id="GO:0022857">
    <property type="term" value="F:transmembrane transporter activity"/>
    <property type="evidence" value="ECO:0007669"/>
    <property type="project" value="InterPro"/>
</dbReference>
<keyword evidence="3" id="KW-0813">Transport</keyword>
<feature type="transmembrane region" description="Helical" evidence="7">
    <location>
        <begin position="200"/>
        <end position="220"/>
    </location>
</feature>
<proteinExistence type="inferred from homology"/>
<feature type="transmembrane region" description="Helical" evidence="7">
    <location>
        <begin position="359"/>
        <end position="383"/>
    </location>
</feature>
<organism evidence="8 9">
    <name type="scientific">Aspergillus hiratsukae</name>
    <dbReference type="NCBI Taxonomy" id="1194566"/>
    <lineage>
        <taxon>Eukaryota</taxon>
        <taxon>Fungi</taxon>
        <taxon>Dikarya</taxon>
        <taxon>Ascomycota</taxon>
        <taxon>Pezizomycotina</taxon>
        <taxon>Eurotiomycetes</taxon>
        <taxon>Eurotiomycetidae</taxon>
        <taxon>Eurotiales</taxon>
        <taxon>Aspergillaceae</taxon>
        <taxon>Aspergillus</taxon>
        <taxon>Aspergillus subgen. Fumigati</taxon>
    </lineage>
</organism>
<dbReference type="FunFam" id="1.20.1250.20:FF:000018">
    <property type="entry name" value="MFS transporter permease"/>
    <property type="match status" value="1"/>
</dbReference>
<dbReference type="Pfam" id="PF07690">
    <property type="entry name" value="MFS_1"/>
    <property type="match status" value="1"/>
</dbReference>
<evidence type="ECO:0008006" key="10">
    <source>
        <dbReference type="Google" id="ProtNLM"/>
    </source>
</evidence>
<feature type="transmembrane region" description="Helical" evidence="7">
    <location>
        <begin position="272"/>
        <end position="291"/>
    </location>
</feature>
<dbReference type="InterPro" id="IPR036259">
    <property type="entry name" value="MFS_trans_sf"/>
</dbReference>
<keyword evidence="6 7" id="KW-0472">Membrane</keyword>
<feature type="transmembrane region" description="Helical" evidence="7">
    <location>
        <begin position="423"/>
        <end position="444"/>
    </location>
</feature>
<keyword evidence="4 7" id="KW-0812">Transmembrane</keyword>
<accession>A0A8H6PFX3</accession>
<evidence type="ECO:0000256" key="4">
    <source>
        <dbReference type="ARBA" id="ARBA00022692"/>
    </source>
</evidence>